<evidence type="ECO:0000256" key="1">
    <source>
        <dbReference type="SAM" id="MobiDB-lite"/>
    </source>
</evidence>
<sequence>MIGKKKKLGARDSRAVGPTTWLPLRQKHSNSGTKALPNSGTNLSFAPSLPQCSPFMPRCCTNYRFSRRAGTLVGICRREDVHVHVPVVWGSVCDRSCEPGNEVQEIEQTIV</sequence>
<evidence type="ECO:0000313" key="2">
    <source>
        <dbReference type="EMBL" id="KAG0561963.1"/>
    </source>
</evidence>
<reference evidence="2" key="1">
    <citation type="submission" date="2020-06" db="EMBL/GenBank/DDBJ databases">
        <title>WGS assembly of Ceratodon purpureus strain R40.</title>
        <authorList>
            <person name="Carey S.B."/>
            <person name="Jenkins J."/>
            <person name="Shu S."/>
            <person name="Lovell J.T."/>
            <person name="Sreedasyam A."/>
            <person name="Maumus F."/>
            <person name="Tiley G.P."/>
            <person name="Fernandez-Pozo N."/>
            <person name="Barry K."/>
            <person name="Chen C."/>
            <person name="Wang M."/>
            <person name="Lipzen A."/>
            <person name="Daum C."/>
            <person name="Saski C.A."/>
            <person name="Payton A.C."/>
            <person name="Mcbreen J.C."/>
            <person name="Conrad R.E."/>
            <person name="Kollar L.M."/>
            <person name="Olsson S."/>
            <person name="Huttunen S."/>
            <person name="Landis J.B."/>
            <person name="Wickett N.J."/>
            <person name="Johnson M.G."/>
            <person name="Rensing S.A."/>
            <person name="Grimwood J."/>
            <person name="Schmutz J."/>
            <person name="Mcdaniel S.F."/>
        </authorList>
    </citation>
    <scope>NUCLEOTIDE SEQUENCE</scope>
    <source>
        <strain evidence="2">R40</strain>
    </source>
</reference>
<proteinExistence type="predicted"/>
<keyword evidence="3" id="KW-1185">Reference proteome</keyword>
<feature type="region of interest" description="Disordered" evidence="1">
    <location>
        <begin position="1"/>
        <end position="42"/>
    </location>
</feature>
<dbReference type="AlphaFoldDB" id="A0A8T0GSQ9"/>
<gene>
    <name evidence="2" type="ORF">KC19_9G106900</name>
</gene>
<name>A0A8T0GSQ9_CERPU</name>
<dbReference type="Proteomes" id="UP000822688">
    <property type="component" value="Chromosome 9"/>
</dbReference>
<evidence type="ECO:0000313" key="3">
    <source>
        <dbReference type="Proteomes" id="UP000822688"/>
    </source>
</evidence>
<accession>A0A8T0GSQ9</accession>
<dbReference type="EMBL" id="CM026430">
    <property type="protein sequence ID" value="KAG0561963.1"/>
    <property type="molecule type" value="Genomic_DNA"/>
</dbReference>
<comment type="caution">
    <text evidence="2">The sequence shown here is derived from an EMBL/GenBank/DDBJ whole genome shotgun (WGS) entry which is preliminary data.</text>
</comment>
<feature type="compositionally biased region" description="Polar residues" evidence="1">
    <location>
        <begin position="29"/>
        <end position="42"/>
    </location>
</feature>
<organism evidence="2 3">
    <name type="scientific">Ceratodon purpureus</name>
    <name type="common">Fire moss</name>
    <name type="synonym">Dicranum purpureum</name>
    <dbReference type="NCBI Taxonomy" id="3225"/>
    <lineage>
        <taxon>Eukaryota</taxon>
        <taxon>Viridiplantae</taxon>
        <taxon>Streptophyta</taxon>
        <taxon>Embryophyta</taxon>
        <taxon>Bryophyta</taxon>
        <taxon>Bryophytina</taxon>
        <taxon>Bryopsida</taxon>
        <taxon>Dicranidae</taxon>
        <taxon>Pseudoditrichales</taxon>
        <taxon>Ditrichaceae</taxon>
        <taxon>Ceratodon</taxon>
    </lineage>
</organism>
<protein>
    <submittedName>
        <fullName evidence="2">Uncharacterized protein</fullName>
    </submittedName>
</protein>